<sequence length="1018" mass="109592">MASGQSDTTHRSSQANPNPGANVSASDPVSSASTNVPPSSSRTNLPIPAQQSQAPAATQTTSTSPQPSSSTASLTSFLPRSSANPSGSSTPTNPARSTSANSGLASSSTMSPRRTPAVPPAPPPPPPSNLSATHQSASTSFSNSNNNNSNNSSSTSTGSRRLPSAAVSLSNATNINSAPSLFGYYSHDPPNQGHGQTQPPSSQTSAPSRTQTQTPSTAYSPSYWRSAPPPHPRASSHQYHGTPEHSGRGGSFSTSSPRIAASGLYSSSTTSRSSNFYSASQSTAGHSSGGPSLGGFDTPTWSGVTSSSSRLANTFEENSVISLTWTIRDAHLLRDEVERSPPPSEGGRSVSAGAGKSEVWTTQPLFGDGKWKLELVRTSRPISQEQTNETVTTEDEEREPGSDRGDVSSDPQDQGTSRRRPTSITVLSVYLTSTIMDYSSSEVEIPASIMLGIRPARDPIGCRGSRSGGWTWRHFDRFTFRREQEYYECHSLPSLSELLLQDAIRKDDAFCVTVQLATGRSNAGGQDLASVTNPPFEMEGINHVPRSVIDSLDGLLDCSNTGDVRIIVRERGLLPVSFENQAQHRQLDLRSYDQEVRPYPVGSQKPVESAEAGVLVRDRVIWCHSSILRNRSEYFKTMLSSEFSEGQGQAFSDHVYAEDQRVVRTLRIPDADYTTAYWLIRYMYTEEIRFLDEEDVRSAALDDEWVVSHPYLAGTDESESFTSLGHHYVWSWSPISELEQQDQEEGGGDPPSSAKASASTSSPALQHPSSSAFSFGPYTSHGRPCQTPGGGQVRQRDSSGSLHHQATPPNACTSRNQNLTEVAAPGSMYNSNQAGMVVPASPGSSRRGPHESGQNASSSPYHSRSGTWEQRHGSNQNPEQLQKQHVVSKSSEEIRQDPHPHPTQAPPPPASALAIYKIAHRYHLSALSQLAQAHMIASLSPSSAFAVLLATSLYSELHAKVKGYVYENWEAVSSTEEFERCCDEFSAGEWGLEAGKAMRIFMRSLVSPARLVAQGGGR</sequence>
<dbReference type="Proteomes" id="UP000245626">
    <property type="component" value="Unassembled WGS sequence"/>
</dbReference>
<evidence type="ECO:0000313" key="1">
    <source>
        <dbReference type="EMBL" id="PWN48571.1"/>
    </source>
</evidence>
<protein>
    <submittedName>
        <fullName evidence="1">Uncharacterized protein</fullName>
    </submittedName>
</protein>
<gene>
    <name evidence="1" type="ORF">IE53DRAFT_389208</name>
</gene>
<name>A0ACD0NRY0_9BASI</name>
<evidence type="ECO:0000313" key="2">
    <source>
        <dbReference type="Proteomes" id="UP000245626"/>
    </source>
</evidence>
<organism evidence="1 2">
    <name type="scientific">Violaceomyces palustris</name>
    <dbReference type="NCBI Taxonomy" id="1673888"/>
    <lineage>
        <taxon>Eukaryota</taxon>
        <taxon>Fungi</taxon>
        <taxon>Dikarya</taxon>
        <taxon>Basidiomycota</taxon>
        <taxon>Ustilaginomycotina</taxon>
        <taxon>Ustilaginomycetes</taxon>
        <taxon>Violaceomycetales</taxon>
        <taxon>Violaceomycetaceae</taxon>
        <taxon>Violaceomyces</taxon>
    </lineage>
</organism>
<dbReference type="EMBL" id="KZ820178">
    <property type="protein sequence ID" value="PWN48571.1"/>
    <property type="molecule type" value="Genomic_DNA"/>
</dbReference>
<keyword evidence="2" id="KW-1185">Reference proteome</keyword>
<accession>A0ACD0NRY0</accession>
<reference evidence="1 2" key="1">
    <citation type="journal article" date="2018" name="Mol. Biol. Evol.">
        <title>Broad Genomic Sampling Reveals a Smut Pathogenic Ancestry of the Fungal Clade Ustilaginomycotina.</title>
        <authorList>
            <person name="Kijpornyongpan T."/>
            <person name="Mondo S.J."/>
            <person name="Barry K."/>
            <person name="Sandor L."/>
            <person name="Lee J."/>
            <person name="Lipzen A."/>
            <person name="Pangilinan J."/>
            <person name="LaButti K."/>
            <person name="Hainaut M."/>
            <person name="Henrissat B."/>
            <person name="Grigoriev I.V."/>
            <person name="Spatafora J.W."/>
            <person name="Aime M.C."/>
        </authorList>
    </citation>
    <scope>NUCLEOTIDE SEQUENCE [LARGE SCALE GENOMIC DNA]</scope>
    <source>
        <strain evidence="1 2">SA 807</strain>
    </source>
</reference>
<proteinExistence type="predicted"/>